<keyword evidence="10" id="KW-1185">Reference proteome</keyword>
<keyword evidence="4" id="KW-0808">Transferase</keyword>
<dbReference type="SUPFAM" id="SSF55874">
    <property type="entry name" value="ATPase domain of HSP90 chaperone/DNA topoisomerase II/histidine kinase"/>
    <property type="match status" value="1"/>
</dbReference>
<evidence type="ECO:0000256" key="5">
    <source>
        <dbReference type="ARBA" id="ARBA00022777"/>
    </source>
</evidence>
<dbReference type="PROSITE" id="PS50109">
    <property type="entry name" value="HIS_KIN"/>
    <property type="match status" value="1"/>
</dbReference>
<feature type="transmembrane region" description="Helical" evidence="7">
    <location>
        <begin position="191"/>
        <end position="211"/>
    </location>
</feature>
<dbReference type="CDD" id="cd00075">
    <property type="entry name" value="HATPase"/>
    <property type="match status" value="1"/>
</dbReference>
<evidence type="ECO:0000313" key="9">
    <source>
        <dbReference type="EMBL" id="KIO44406.1"/>
    </source>
</evidence>
<evidence type="ECO:0000256" key="3">
    <source>
        <dbReference type="ARBA" id="ARBA00022553"/>
    </source>
</evidence>
<evidence type="ECO:0000256" key="1">
    <source>
        <dbReference type="ARBA" id="ARBA00000085"/>
    </source>
</evidence>
<dbReference type="InterPro" id="IPR005467">
    <property type="entry name" value="His_kinase_dom"/>
</dbReference>
<organism evidence="9 10">
    <name type="scientific">Sanguibacteroides justesenii</name>
    <dbReference type="NCBI Taxonomy" id="1547597"/>
    <lineage>
        <taxon>Bacteria</taxon>
        <taxon>Pseudomonadati</taxon>
        <taxon>Bacteroidota</taxon>
        <taxon>Bacteroidia</taxon>
        <taxon>Bacteroidales</taxon>
        <taxon>Porphyromonadaceae</taxon>
        <taxon>Sanguibacteroides</taxon>
    </lineage>
</organism>
<dbReference type="EMBL" id="JPIU01000039">
    <property type="protein sequence ID" value="KIO44406.1"/>
    <property type="molecule type" value="Genomic_DNA"/>
</dbReference>
<proteinExistence type="predicted"/>
<dbReference type="InterPro" id="IPR036097">
    <property type="entry name" value="HisK_dim/P_sf"/>
</dbReference>
<dbReference type="InterPro" id="IPR003594">
    <property type="entry name" value="HATPase_dom"/>
</dbReference>
<feature type="domain" description="Histidine kinase" evidence="8">
    <location>
        <begin position="231"/>
        <end position="447"/>
    </location>
</feature>
<evidence type="ECO:0000256" key="6">
    <source>
        <dbReference type="ARBA" id="ARBA00023012"/>
    </source>
</evidence>
<dbReference type="EC" id="2.7.13.3" evidence="2"/>
<keyword evidence="7" id="KW-1133">Transmembrane helix</keyword>
<dbReference type="FunFam" id="3.30.565.10:FF:000006">
    <property type="entry name" value="Sensor histidine kinase WalK"/>
    <property type="match status" value="1"/>
</dbReference>
<dbReference type="GO" id="GO:0004721">
    <property type="term" value="F:phosphoprotein phosphatase activity"/>
    <property type="evidence" value="ECO:0007669"/>
    <property type="project" value="TreeGrafter"/>
</dbReference>
<dbReference type="SMART" id="SM00388">
    <property type="entry name" value="HisKA"/>
    <property type="match status" value="1"/>
</dbReference>
<comment type="caution">
    <text evidence="9">The sequence shown here is derived from an EMBL/GenBank/DDBJ whole genome shotgun (WGS) entry which is preliminary data.</text>
</comment>
<evidence type="ECO:0000256" key="7">
    <source>
        <dbReference type="SAM" id="Phobius"/>
    </source>
</evidence>
<dbReference type="InterPro" id="IPR003661">
    <property type="entry name" value="HisK_dim/P_dom"/>
</dbReference>
<accession>A0A0C3RDP4</accession>
<dbReference type="RefSeq" id="WP_041505239.1">
    <property type="nucleotide sequence ID" value="NZ_JPIU01000039.1"/>
</dbReference>
<dbReference type="SUPFAM" id="SSF47384">
    <property type="entry name" value="Homodimeric domain of signal transducing histidine kinase"/>
    <property type="match status" value="1"/>
</dbReference>
<name>A0A0C3RDP4_9PORP</name>
<keyword evidence="5" id="KW-0418">Kinase</keyword>
<evidence type="ECO:0000256" key="2">
    <source>
        <dbReference type="ARBA" id="ARBA00012438"/>
    </source>
</evidence>
<keyword evidence="7" id="KW-0472">Membrane</keyword>
<dbReference type="InterPro" id="IPR004358">
    <property type="entry name" value="Sig_transdc_His_kin-like_C"/>
</dbReference>
<dbReference type="InterPro" id="IPR036890">
    <property type="entry name" value="HATPase_C_sf"/>
</dbReference>
<evidence type="ECO:0000259" key="8">
    <source>
        <dbReference type="PROSITE" id="PS50109"/>
    </source>
</evidence>
<dbReference type="GO" id="GO:0016036">
    <property type="term" value="P:cellular response to phosphate starvation"/>
    <property type="evidence" value="ECO:0007669"/>
    <property type="project" value="TreeGrafter"/>
</dbReference>
<gene>
    <name evidence="9" type="ORF">BA92_09395</name>
</gene>
<evidence type="ECO:0000256" key="4">
    <source>
        <dbReference type="ARBA" id="ARBA00022679"/>
    </source>
</evidence>
<dbReference type="GO" id="GO:0000155">
    <property type="term" value="F:phosphorelay sensor kinase activity"/>
    <property type="evidence" value="ECO:0007669"/>
    <property type="project" value="InterPro"/>
</dbReference>
<comment type="catalytic activity">
    <reaction evidence="1">
        <text>ATP + protein L-histidine = ADP + protein N-phospho-L-histidine.</text>
        <dbReference type="EC" id="2.7.13.3"/>
    </reaction>
</comment>
<dbReference type="Gene3D" id="3.30.565.10">
    <property type="entry name" value="Histidine kinase-like ATPase, C-terminal domain"/>
    <property type="match status" value="1"/>
</dbReference>
<keyword evidence="3" id="KW-0597">Phosphoprotein</keyword>
<keyword evidence="6" id="KW-0902">Two-component regulatory system</keyword>
<sequence length="459" mass="53582">MDQRMRFVWNITIFAGSILLCNQLIHVNNLYRLRKNAHIYQQNEMIKGAIHEFNMKSTNLKKSGYSISFNARNNELRYIINNQKFKHQLYPQDDIKHVMEQCTYDIRDPELWTLEHFYSYLQEKQDSVMLKKLSMRFLVSDKTGKNIDTYPKKQVDLPASYEYKDTLGFISKDILLVAYDYPTVLFLQSTSGQVILVIFMTALLILCIVNLNRTVRKEKINGKHRELFINNIVHDLKRPVVNQIKICHLLHDTISPEQHSFLKQSEKQLNEMLHTIHQMLLQSTDEHGLRLKLRDFDLAEMLQALTEKKQWNVKEEKEFTILVDFLPTDNIISGDYHFLSAVFQNLVDNALKYSGDRVAIKITCEEIDVQFIRITIQDNGFGISSKNQKQVFERYNRGDHQNNHEIKGHGQGLHYVRTVISAHGGKIDLTSTEGEGTSITITLPRKNRRKKNNIAKNGK</sequence>
<protein>
    <recommendedName>
        <fullName evidence="2">histidine kinase</fullName>
        <ecNumber evidence="2">2.7.13.3</ecNumber>
    </recommendedName>
</protein>
<dbReference type="AlphaFoldDB" id="A0A0C3RDP4"/>
<keyword evidence="7" id="KW-0812">Transmembrane</keyword>
<dbReference type="PANTHER" id="PTHR45453">
    <property type="entry name" value="PHOSPHATE REGULON SENSOR PROTEIN PHOR"/>
    <property type="match status" value="1"/>
</dbReference>
<dbReference type="PRINTS" id="PR00344">
    <property type="entry name" value="BCTRLSENSOR"/>
</dbReference>
<dbReference type="SMART" id="SM00387">
    <property type="entry name" value="HATPase_c"/>
    <property type="match status" value="1"/>
</dbReference>
<dbReference type="GO" id="GO:0005886">
    <property type="term" value="C:plasma membrane"/>
    <property type="evidence" value="ECO:0007669"/>
    <property type="project" value="TreeGrafter"/>
</dbReference>
<reference evidence="9 10" key="1">
    <citation type="submission" date="2014-07" db="EMBL/GenBank/DDBJ databases">
        <title>Porphyromonadaceae bacterium OUH 308042 = ATCC BAA-2681 = DSM 28342 draft genome.</title>
        <authorList>
            <person name="Sydenham T.V."/>
            <person name="Hasman H."/>
            <person name="Justensen U.S."/>
        </authorList>
    </citation>
    <scope>NUCLEOTIDE SEQUENCE [LARGE SCALE GENOMIC DNA]</scope>
    <source>
        <strain evidence="9 10">OUH 308042</strain>
    </source>
</reference>
<evidence type="ECO:0000313" key="10">
    <source>
        <dbReference type="Proteomes" id="UP000031980"/>
    </source>
</evidence>
<dbReference type="InterPro" id="IPR050351">
    <property type="entry name" value="BphY/WalK/GraS-like"/>
</dbReference>
<dbReference type="PANTHER" id="PTHR45453:SF1">
    <property type="entry name" value="PHOSPHATE REGULON SENSOR PROTEIN PHOR"/>
    <property type="match status" value="1"/>
</dbReference>
<dbReference type="Pfam" id="PF02518">
    <property type="entry name" value="HATPase_c"/>
    <property type="match status" value="1"/>
</dbReference>
<dbReference type="Proteomes" id="UP000031980">
    <property type="component" value="Unassembled WGS sequence"/>
</dbReference>
<feature type="transmembrane region" description="Helical" evidence="7">
    <location>
        <begin position="7"/>
        <end position="25"/>
    </location>
</feature>